<dbReference type="SUPFAM" id="SSF52540">
    <property type="entry name" value="P-loop containing nucleoside triphosphate hydrolases"/>
    <property type="match status" value="1"/>
</dbReference>
<dbReference type="InterPro" id="IPR044121">
    <property type="entry name" value="Snu114_GTP-bd"/>
</dbReference>
<dbReference type="CDD" id="cd04090">
    <property type="entry name" value="EF2_II_snRNP"/>
    <property type="match status" value="1"/>
</dbReference>
<dbReference type="InterPro" id="IPR035647">
    <property type="entry name" value="EFG_III/V"/>
</dbReference>
<dbReference type="Pfam" id="PF14492">
    <property type="entry name" value="EFG_III"/>
    <property type="match status" value="1"/>
</dbReference>
<dbReference type="PANTHER" id="PTHR42908:SF6">
    <property type="entry name" value="116 KDA U5 SMALL NUCLEAR RIBONUCLEOPROTEIN COMPONENT"/>
    <property type="match status" value="1"/>
</dbReference>
<name>F0Y0W1_AURAN</name>
<feature type="region of interest" description="Disordered" evidence="12">
    <location>
        <begin position="1"/>
        <end position="35"/>
    </location>
</feature>
<dbReference type="OMA" id="YIFRPIR"/>
<comment type="subcellular location">
    <subcellularLocation>
        <location evidence="1">Nucleus</location>
    </subcellularLocation>
    <subcellularLocation>
        <location evidence="2">Plastid</location>
        <location evidence="2">Chloroplast</location>
    </subcellularLocation>
</comment>
<dbReference type="EMBL" id="GL833122">
    <property type="protein sequence ID" value="EGB11283.1"/>
    <property type="molecule type" value="Genomic_DNA"/>
</dbReference>
<dbReference type="Pfam" id="PF00679">
    <property type="entry name" value="EFG_C"/>
    <property type="match status" value="1"/>
</dbReference>
<feature type="compositionally biased region" description="Low complexity" evidence="12">
    <location>
        <begin position="22"/>
        <end position="35"/>
    </location>
</feature>
<dbReference type="FunCoup" id="F0Y0W1">
    <property type="interactions" value="598"/>
</dbReference>
<keyword evidence="15" id="KW-1185">Reference proteome</keyword>
<evidence type="ECO:0000313" key="15">
    <source>
        <dbReference type="Proteomes" id="UP000002729"/>
    </source>
</evidence>
<dbReference type="SUPFAM" id="SSF50447">
    <property type="entry name" value="Translation proteins"/>
    <property type="match status" value="1"/>
</dbReference>
<dbReference type="Proteomes" id="UP000002729">
    <property type="component" value="Unassembled WGS sequence"/>
</dbReference>
<dbReference type="RefSeq" id="XP_009033668.1">
    <property type="nucleotide sequence ID" value="XM_009035420.1"/>
</dbReference>
<dbReference type="InterPro" id="IPR000795">
    <property type="entry name" value="T_Tr_GTP-bd_dom"/>
</dbReference>
<dbReference type="CDD" id="cd04098">
    <property type="entry name" value="eEF2_C_snRNP"/>
    <property type="match status" value="1"/>
</dbReference>
<evidence type="ECO:0000259" key="13">
    <source>
        <dbReference type="PROSITE" id="PS51722"/>
    </source>
</evidence>
<dbReference type="InterPro" id="IPR005517">
    <property type="entry name" value="Transl_elong_EFG/EF2_IV"/>
</dbReference>
<dbReference type="PANTHER" id="PTHR42908">
    <property type="entry name" value="TRANSLATION ELONGATION FACTOR-RELATED"/>
    <property type="match status" value="1"/>
</dbReference>
<dbReference type="InParanoid" id="F0Y0W1"/>
<dbReference type="FunFam" id="3.30.70.240:FF:000004">
    <property type="entry name" value="116 kDa U5 small nuclear ribonucleoprotein"/>
    <property type="match status" value="1"/>
</dbReference>
<evidence type="ECO:0000256" key="2">
    <source>
        <dbReference type="ARBA" id="ARBA00004229"/>
    </source>
</evidence>
<dbReference type="Gene3D" id="3.90.1430.10">
    <property type="entry name" value="Yeast translation eEF2 (G' domain)"/>
    <property type="match status" value="1"/>
</dbReference>
<dbReference type="CDD" id="cd04167">
    <property type="entry name" value="Snu114p"/>
    <property type="match status" value="1"/>
</dbReference>
<dbReference type="GO" id="GO:0000398">
    <property type="term" value="P:mRNA splicing, via spliceosome"/>
    <property type="evidence" value="ECO:0007669"/>
    <property type="project" value="TreeGrafter"/>
</dbReference>
<dbReference type="InterPro" id="IPR020568">
    <property type="entry name" value="Ribosomal_Su5_D2-typ_SF"/>
</dbReference>
<evidence type="ECO:0000256" key="12">
    <source>
        <dbReference type="SAM" id="MobiDB-lite"/>
    </source>
</evidence>
<dbReference type="Gene3D" id="3.30.70.240">
    <property type="match status" value="1"/>
</dbReference>
<dbReference type="KEGG" id="aaf:AURANDRAFT_58684"/>
<evidence type="ECO:0000256" key="4">
    <source>
        <dbReference type="ARBA" id="ARBA00022664"/>
    </source>
</evidence>
<dbReference type="InterPro" id="IPR041095">
    <property type="entry name" value="EFG_II"/>
</dbReference>
<dbReference type="AlphaFoldDB" id="F0Y0W1"/>
<dbReference type="GO" id="GO:0005525">
    <property type="term" value="F:GTP binding"/>
    <property type="evidence" value="ECO:0007669"/>
    <property type="project" value="UniProtKB-KW"/>
</dbReference>
<evidence type="ECO:0000256" key="1">
    <source>
        <dbReference type="ARBA" id="ARBA00004123"/>
    </source>
</evidence>
<evidence type="ECO:0000256" key="10">
    <source>
        <dbReference type="ARBA" id="ARBA00031432"/>
    </source>
</evidence>
<dbReference type="Gene3D" id="2.40.30.10">
    <property type="entry name" value="Translation factors"/>
    <property type="match status" value="1"/>
</dbReference>
<dbReference type="GeneID" id="20222642"/>
<dbReference type="FunFam" id="3.40.50.300:FF:000646">
    <property type="entry name" value="U5 small nuclear ribonucleoprotein component"/>
    <property type="match status" value="1"/>
</dbReference>
<feature type="domain" description="Tr-type G" evidence="13">
    <location>
        <begin position="121"/>
        <end position="306"/>
    </location>
</feature>
<keyword evidence="4" id="KW-0507">mRNA processing</keyword>
<organism evidence="15">
    <name type="scientific">Aureococcus anophagefferens</name>
    <name type="common">Harmful bloom alga</name>
    <dbReference type="NCBI Taxonomy" id="44056"/>
    <lineage>
        <taxon>Eukaryota</taxon>
        <taxon>Sar</taxon>
        <taxon>Stramenopiles</taxon>
        <taxon>Ochrophyta</taxon>
        <taxon>Pelagophyceae</taxon>
        <taxon>Pelagomonadales</taxon>
        <taxon>Pelagomonadaceae</taxon>
        <taxon>Aureococcus</taxon>
    </lineage>
</organism>
<dbReference type="OrthoDB" id="364892at2759"/>
<reference evidence="14 15" key="1">
    <citation type="journal article" date="2011" name="Proc. Natl. Acad. Sci. U.S.A.">
        <title>Niche of harmful alga Aureococcus anophagefferens revealed through ecogenomics.</title>
        <authorList>
            <person name="Gobler C.J."/>
            <person name="Berry D.L."/>
            <person name="Dyhrman S.T."/>
            <person name="Wilhelm S.W."/>
            <person name="Salamov A."/>
            <person name="Lobanov A.V."/>
            <person name="Zhang Y."/>
            <person name="Collier J.L."/>
            <person name="Wurch L.L."/>
            <person name="Kustka A.B."/>
            <person name="Dill B.D."/>
            <person name="Shah M."/>
            <person name="VerBerkmoes N.C."/>
            <person name="Kuo A."/>
            <person name="Terry A."/>
            <person name="Pangilinan J."/>
            <person name="Lindquist E.A."/>
            <person name="Lucas S."/>
            <person name="Paulsen I.T."/>
            <person name="Hattenrath-Lehmann T.K."/>
            <person name="Talmage S.C."/>
            <person name="Walker E.A."/>
            <person name="Koch F."/>
            <person name="Burson A.M."/>
            <person name="Marcoval M.A."/>
            <person name="Tang Y.Z."/>
            <person name="Lecleir G.R."/>
            <person name="Coyne K.J."/>
            <person name="Berg G.M."/>
            <person name="Bertrand E.M."/>
            <person name="Saito M.A."/>
            <person name="Gladyshev V.N."/>
            <person name="Grigoriev I.V."/>
        </authorList>
    </citation>
    <scope>NUCLEOTIDE SEQUENCE [LARGE SCALE GENOMIC DNA]</scope>
    <source>
        <strain evidence="15">CCMP 1984</strain>
    </source>
</reference>
<dbReference type="GO" id="GO:0046540">
    <property type="term" value="C:U4/U6 x U5 tri-snRNP complex"/>
    <property type="evidence" value="ECO:0007669"/>
    <property type="project" value="TreeGrafter"/>
</dbReference>
<dbReference type="SMART" id="SM00889">
    <property type="entry name" value="EFG_IV"/>
    <property type="match status" value="1"/>
</dbReference>
<dbReference type="Gene3D" id="3.40.50.300">
    <property type="entry name" value="P-loop containing nucleotide triphosphate hydrolases"/>
    <property type="match status" value="1"/>
</dbReference>
<keyword evidence="7" id="KW-0342">GTP-binding</keyword>
<dbReference type="SUPFAM" id="SSF54211">
    <property type="entry name" value="Ribosomal protein S5 domain 2-like"/>
    <property type="match status" value="1"/>
</dbReference>
<comment type="function">
    <text evidence="11">Required for pre-mRNA splicing as component of the spliceosome, including pre-catalytic, catalytic and post-catalytic spliceosomal complexes. Component of the U5 snRNP and the U4/U6-U5 tri-snRNP complex, a building block of the spliceosome. As a component of the minor spliceosome, involved in the splicing of U12-type introns in pre-mRNAs.</text>
</comment>
<evidence type="ECO:0000256" key="3">
    <source>
        <dbReference type="ARBA" id="ARBA00018774"/>
    </source>
</evidence>
<sequence>MMEYDEFGNLIGGDSDDESEGEAAPAAYGDASAGDGQVVAMEEDEVGERAVVLHEDKQYYPDAADVYPGARTVVLDEDAQPLEEPILKPAAVRLFSTLDHSAPGEKSYTVDFMRGLMERPELIRNVALLGNLHCGKTTLTDVFVQHAHRVEWDPSKEFKFSDTRKDEQERQLSIKCAPVSMVLPDSRGKHYMVHLVDCPGHVGFNDEVTAALRAVDGAVIVVDAVEGVMASTERLIKHAIEARVGLTLVINKVDRLILELKLPPTDAYFKLVHTVDDVNACVAECWGAARDRLRLGDEQPPRLSPTKGDVCFASAQHCWCFTLESFARVYGEDAARKGSGGVDAKALGKRLWGDVYFDSSTRKFGRAPPPPTGAKQKRCQRSFVEFVLEPLYKIYAHVLGEEPGSLNAALGAVGIKLAVDELSLDPKPLLKCALRRFFKGRATAAFVDVISRHSPSPKAHSATKVAYHYCGALDGDRAAAMAGCADDGPLCVNVVKLFSTPDATGFVAFGRVYSGRVAPGARVNVLGENYSPDDPEDARPCVVAGVSVCHGRHATDVPSAGPGNLVLLEGVDASIAKTATIVDAAGGSDADPVHIFRPLKFDNLAVVKLAVEPLNPSELPKMTEGLRKISKSYPLAQTKVEESGEHVVLGTGELYLDCVMHDLREMYGAVEVKVADPVVAFCETVIETSSLKCFSETPNKRNKLTMIAEPLDAGVADAAERGDVDHRWSKKQVGQYFQKTYDWDLLAARSIWAFGPDALGSSSFGGGCSNVLLDDTLPSEVDKRLLNAAKESVVQGFQWGCREGPLCDEPIRNVKFKILDASISDVALHRGGGQVIPTARRVCYSAFLMACPRLMEPIFAVDVQCPADCVAAVYPVLARRRGHIVQDAPKPGAPFYTVKAYIPAVDSFGFETDLRAFTQGQAMCSQVFDHWAVCPGDPLDRSIILHPLEPSPPPHLAREFMVKTRRRKGLSEDVSIAKFFDDPMLKELSEMQPGGGGM</sequence>
<dbReference type="InterPro" id="IPR009000">
    <property type="entry name" value="Transl_B-barrel_sf"/>
</dbReference>
<dbReference type="FunFam" id="2.40.30.10:FF:000029">
    <property type="entry name" value="116 kDa U5 small nuclear ribonucleoprotein component"/>
    <property type="match status" value="1"/>
</dbReference>
<evidence type="ECO:0000256" key="6">
    <source>
        <dbReference type="ARBA" id="ARBA00022741"/>
    </source>
</evidence>
<keyword evidence="5" id="KW-0747">Spliceosome</keyword>
<keyword evidence="6" id="KW-0547">Nucleotide-binding</keyword>
<dbReference type="FunFam" id="3.30.230.10:FF:000009">
    <property type="entry name" value="116 kDa U5 small nuclear ribonucleoprotein component"/>
    <property type="match status" value="1"/>
</dbReference>
<dbReference type="GO" id="GO:0003924">
    <property type="term" value="F:GTPase activity"/>
    <property type="evidence" value="ECO:0007669"/>
    <property type="project" value="InterPro"/>
</dbReference>
<gene>
    <name evidence="14" type="ORF">AURANDRAFT_58684</name>
</gene>
<dbReference type="Pfam" id="PF00009">
    <property type="entry name" value="GTP_EFTU"/>
    <property type="match status" value="1"/>
</dbReference>
<evidence type="ECO:0000256" key="9">
    <source>
        <dbReference type="ARBA" id="ARBA00023242"/>
    </source>
</evidence>
<dbReference type="Pfam" id="PF03764">
    <property type="entry name" value="EFG_IV"/>
    <property type="match status" value="1"/>
</dbReference>
<dbReference type="InterPro" id="IPR014721">
    <property type="entry name" value="Ribsml_uS5_D2-typ_fold_subgr"/>
</dbReference>
<dbReference type="InterPro" id="IPR004161">
    <property type="entry name" value="EFTu-like_2"/>
</dbReference>
<dbReference type="PROSITE" id="PS51722">
    <property type="entry name" value="G_TR_2"/>
    <property type="match status" value="1"/>
</dbReference>
<evidence type="ECO:0000256" key="11">
    <source>
        <dbReference type="ARBA" id="ARBA00045974"/>
    </source>
</evidence>
<dbReference type="SMART" id="SM00838">
    <property type="entry name" value="EFG_C"/>
    <property type="match status" value="1"/>
</dbReference>
<accession>F0Y0W1</accession>
<dbReference type="Pfam" id="PF16004">
    <property type="entry name" value="EFTUD2"/>
    <property type="match status" value="1"/>
</dbReference>
<dbReference type="NCBIfam" id="TIGR00231">
    <property type="entry name" value="small_GTP"/>
    <property type="match status" value="1"/>
</dbReference>
<dbReference type="Gene3D" id="3.30.70.870">
    <property type="entry name" value="Elongation Factor G (Translational Gtpase), domain 3"/>
    <property type="match status" value="1"/>
</dbReference>
<dbReference type="InterPro" id="IPR000640">
    <property type="entry name" value="EFG_V-like"/>
</dbReference>
<dbReference type="InterPro" id="IPR005225">
    <property type="entry name" value="Small_GTP-bd"/>
</dbReference>
<dbReference type="InterPro" id="IPR031950">
    <property type="entry name" value="EFTUD2_N"/>
</dbReference>
<dbReference type="eggNOG" id="KOG0468">
    <property type="taxonomic scope" value="Eukaryota"/>
</dbReference>
<evidence type="ECO:0000256" key="8">
    <source>
        <dbReference type="ARBA" id="ARBA00023187"/>
    </source>
</evidence>
<dbReference type="InterPro" id="IPR035655">
    <property type="entry name" value="U5-116kDa_C"/>
</dbReference>
<proteinExistence type="predicted"/>
<dbReference type="GO" id="GO:0009507">
    <property type="term" value="C:chloroplast"/>
    <property type="evidence" value="ECO:0007669"/>
    <property type="project" value="UniProtKB-SubCell"/>
</dbReference>
<evidence type="ECO:0000256" key="5">
    <source>
        <dbReference type="ARBA" id="ARBA00022728"/>
    </source>
</evidence>
<dbReference type="Pfam" id="PF03144">
    <property type="entry name" value="GTP_EFTU_D2"/>
    <property type="match status" value="1"/>
</dbReference>
<dbReference type="GO" id="GO:0005829">
    <property type="term" value="C:cytosol"/>
    <property type="evidence" value="ECO:0007669"/>
    <property type="project" value="TreeGrafter"/>
</dbReference>
<dbReference type="InterPro" id="IPR027417">
    <property type="entry name" value="P-loop_NTPase"/>
</dbReference>
<dbReference type="Gene3D" id="3.30.230.10">
    <property type="match status" value="1"/>
</dbReference>
<dbReference type="GO" id="GO:0071007">
    <property type="term" value="C:U2-type catalytic step 2 spliceosome"/>
    <property type="evidence" value="ECO:0007669"/>
    <property type="project" value="TreeGrafter"/>
</dbReference>
<dbReference type="GO" id="GO:0030623">
    <property type="term" value="F:U5 snRNA binding"/>
    <property type="evidence" value="ECO:0007669"/>
    <property type="project" value="TreeGrafter"/>
</dbReference>
<evidence type="ECO:0000256" key="7">
    <source>
        <dbReference type="ARBA" id="ARBA00023134"/>
    </source>
</evidence>
<protein>
    <recommendedName>
        <fullName evidence="3">116 kDa U5 small nuclear ribonucleoprotein component</fullName>
    </recommendedName>
    <alternativeName>
        <fullName evidence="10">U5 snRNP-specific protein, 116 kDa</fullName>
    </alternativeName>
</protein>
<dbReference type="SUPFAM" id="SSF54980">
    <property type="entry name" value="EF-G C-terminal domain-like"/>
    <property type="match status" value="2"/>
</dbReference>
<dbReference type="CDD" id="cd01683">
    <property type="entry name" value="EF2_IV_snRNP"/>
    <property type="match status" value="1"/>
</dbReference>
<dbReference type="CDD" id="cd16264">
    <property type="entry name" value="snRNP_III"/>
    <property type="match status" value="1"/>
</dbReference>
<dbReference type="FunFam" id="3.30.70.870:FF:000002">
    <property type="entry name" value="Translation elongation factor 2"/>
    <property type="match status" value="1"/>
</dbReference>
<dbReference type="PRINTS" id="PR00315">
    <property type="entry name" value="ELONGATNFCT"/>
</dbReference>
<keyword evidence="8" id="KW-0508">mRNA splicing</keyword>
<evidence type="ECO:0000313" key="14">
    <source>
        <dbReference type="EMBL" id="EGB11283.1"/>
    </source>
</evidence>
<keyword evidence="9" id="KW-0539">Nucleus</keyword>